<dbReference type="RefSeq" id="WP_182532830.1">
    <property type="nucleotide sequence ID" value="NZ_JACGXL010000008.1"/>
</dbReference>
<feature type="domain" description="Outer membrane protein OmpA-like transmembrane" evidence="4">
    <location>
        <begin position="22"/>
        <end position="212"/>
    </location>
</feature>
<dbReference type="GO" id="GO:0009279">
    <property type="term" value="C:cell outer membrane"/>
    <property type="evidence" value="ECO:0007669"/>
    <property type="project" value="InterPro"/>
</dbReference>
<gene>
    <name evidence="5" type="ORF">FHW12_004041</name>
</gene>
<name>A0A839FCJ7_9GAMM</name>
<feature type="signal peptide" evidence="3">
    <location>
        <begin position="1"/>
        <end position="23"/>
    </location>
</feature>
<dbReference type="Proteomes" id="UP000550401">
    <property type="component" value="Unassembled WGS sequence"/>
</dbReference>
<comment type="similarity">
    <text evidence="1">Belongs to the outer membrane OOP (TC 1.B.6) superfamily. OmpA family.</text>
</comment>
<evidence type="ECO:0000259" key="4">
    <source>
        <dbReference type="Pfam" id="PF01389"/>
    </source>
</evidence>
<dbReference type="AlphaFoldDB" id="A0A839FCJ7"/>
<keyword evidence="2" id="KW-0406">Ion transport</keyword>
<keyword evidence="6" id="KW-1185">Reference proteome</keyword>
<keyword evidence="2" id="KW-0813">Transport</keyword>
<keyword evidence="2" id="KW-0812">Transmembrane</keyword>
<keyword evidence="2" id="KW-0626">Porin</keyword>
<dbReference type="SUPFAM" id="SSF56925">
    <property type="entry name" value="OMPA-like"/>
    <property type="match status" value="1"/>
</dbReference>
<evidence type="ECO:0000313" key="6">
    <source>
        <dbReference type="Proteomes" id="UP000550401"/>
    </source>
</evidence>
<dbReference type="GO" id="GO:0046930">
    <property type="term" value="C:pore complex"/>
    <property type="evidence" value="ECO:0007669"/>
    <property type="project" value="UniProtKB-KW"/>
</dbReference>
<evidence type="ECO:0000313" key="5">
    <source>
        <dbReference type="EMBL" id="MBA8889794.1"/>
    </source>
</evidence>
<dbReference type="EMBL" id="JACGXL010000008">
    <property type="protein sequence ID" value="MBA8889794.1"/>
    <property type="molecule type" value="Genomic_DNA"/>
</dbReference>
<keyword evidence="3" id="KW-0732">Signal</keyword>
<dbReference type="Gene3D" id="2.40.160.20">
    <property type="match status" value="1"/>
</dbReference>
<feature type="chain" id="PRO_5033024368" evidence="3">
    <location>
        <begin position="24"/>
        <end position="212"/>
    </location>
</feature>
<sequence length="212" mass="22513">MTIRIARFAFPTLALLASAGAHAQAYVGASVGRSSIDIDRAARSDAFLDLGFDGAHTTVDDADTAYRVYGGYFFLPYVGMELAYVDLGRFSFRTDVQPTGSLVGRTRIHGGEASIVGRLPIGDAFAVYARAGAYAARVRTRYSGSGSVTVIDGAEQQAKRTTKAAYAIGAIYAFNPHWIARVEWARYDGLGDELTGGSTDANIASVGVAYAF</sequence>
<evidence type="ECO:0000256" key="1">
    <source>
        <dbReference type="ARBA" id="ARBA00005710"/>
    </source>
</evidence>
<dbReference type="InterPro" id="IPR000498">
    <property type="entry name" value="OmpA-like_TM_dom"/>
</dbReference>
<evidence type="ECO:0000256" key="3">
    <source>
        <dbReference type="SAM" id="SignalP"/>
    </source>
</evidence>
<organism evidence="5 6">
    <name type="scientific">Dokdonella fugitiva</name>
    <dbReference type="NCBI Taxonomy" id="328517"/>
    <lineage>
        <taxon>Bacteria</taxon>
        <taxon>Pseudomonadati</taxon>
        <taxon>Pseudomonadota</taxon>
        <taxon>Gammaproteobacteria</taxon>
        <taxon>Lysobacterales</taxon>
        <taxon>Rhodanobacteraceae</taxon>
        <taxon>Dokdonella</taxon>
    </lineage>
</organism>
<comment type="caution">
    <text evidence="5">The sequence shown here is derived from an EMBL/GenBank/DDBJ whole genome shotgun (WGS) entry which is preliminary data.</text>
</comment>
<dbReference type="InterPro" id="IPR011250">
    <property type="entry name" value="OMP/PagP_B-barrel"/>
</dbReference>
<protein>
    <submittedName>
        <fullName evidence="5">OOP family OmpA-OmpF porin</fullName>
    </submittedName>
</protein>
<reference evidence="5 6" key="1">
    <citation type="submission" date="2020-07" db="EMBL/GenBank/DDBJ databases">
        <title>Genomic Encyclopedia of Type Strains, Phase IV (KMG-V): Genome sequencing to study the core and pangenomes of soil and plant-associated prokaryotes.</title>
        <authorList>
            <person name="Whitman W."/>
        </authorList>
    </citation>
    <scope>NUCLEOTIDE SEQUENCE [LARGE SCALE GENOMIC DNA]</scope>
    <source>
        <strain evidence="5 6">RH2WT43</strain>
    </source>
</reference>
<accession>A0A839FCJ7</accession>
<proteinExistence type="inferred from homology"/>
<dbReference type="Pfam" id="PF01389">
    <property type="entry name" value="OmpA_membrane"/>
    <property type="match status" value="1"/>
</dbReference>
<dbReference type="GO" id="GO:0015288">
    <property type="term" value="F:porin activity"/>
    <property type="evidence" value="ECO:0007669"/>
    <property type="project" value="UniProtKB-KW"/>
</dbReference>
<evidence type="ECO:0000256" key="2">
    <source>
        <dbReference type="ARBA" id="ARBA00023114"/>
    </source>
</evidence>